<gene>
    <name evidence="10" type="ORF">CASFOL_026289</name>
</gene>
<dbReference type="SUPFAM" id="SSF52540">
    <property type="entry name" value="P-loop containing nucleoside triphosphate hydrolases"/>
    <property type="match status" value="2"/>
</dbReference>
<dbReference type="EMBL" id="JAVIJP010000033">
    <property type="protein sequence ID" value="KAL3629977.1"/>
    <property type="molecule type" value="Genomic_DNA"/>
</dbReference>
<evidence type="ECO:0000256" key="5">
    <source>
        <dbReference type="ARBA" id="ARBA00022840"/>
    </source>
</evidence>
<feature type="region of interest" description="Disordered" evidence="7">
    <location>
        <begin position="1"/>
        <end position="21"/>
    </location>
</feature>
<evidence type="ECO:0000259" key="8">
    <source>
        <dbReference type="PROSITE" id="PS51192"/>
    </source>
</evidence>
<feature type="region of interest" description="Disordered" evidence="7">
    <location>
        <begin position="294"/>
        <end position="343"/>
    </location>
</feature>
<dbReference type="PANTHER" id="PTHR45821:SF5">
    <property type="entry name" value="SNF2 DOMAIN-CONTAINING PROTEIN CLASSY 4"/>
    <property type="match status" value="1"/>
</dbReference>
<feature type="region of interest" description="Disordered" evidence="7">
    <location>
        <begin position="133"/>
        <end position="273"/>
    </location>
</feature>
<dbReference type="InterPro" id="IPR038718">
    <property type="entry name" value="SNF2-like_sf"/>
</dbReference>
<comment type="subcellular location">
    <subcellularLocation>
        <location evidence="1">Nucleus</location>
    </subcellularLocation>
</comment>
<dbReference type="InterPro" id="IPR027417">
    <property type="entry name" value="P-loop_NTPase"/>
</dbReference>
<feature type="domain" description="Helicase ATP-binding" evidence="8">
    <location>
        <begin position="574"/>
        <end position="776"/>
    </location>
</feature>
<evidence type="ECO:0000313" key="10">
    <source>
        <dbReference type="EMBL" id="KAL3629977.1"/>
    </source>
</evidence>
<evidence type="ECO:0000256" key="1">
    <source>
        <dbReference type="ARBA" id="ARBA00004123"/>
    </source>
</evidence>
<proteinExistence type="predicted"/>
<dbReference type="PANTHER" id="PTHR45821">
    <property type="entry name" value="SNF2 DOMAIN-CONTAINING PROTEIN CLASSY 2-RELATED"/>
    <property type="match status" value="1"/>
</dbReference>
<dbReference type="CDD" id="cd18793">
    <property type="entry name" value="SF2_C_SNF"/>
    <property type="match status" value="1"/>
</dbReference>
<reference evidence="11" key="1">
    <citation type="journal article" date="2024" name="IScience">
        <title>Strigolactones Initiate the Formation of Haustorium-like Structures in Castilleja.</title>
        <authorList>
            <person name="Buerger M."/>
            <person name="Peterson D."/>
            <person name="Chory J."/>
        </authorList>
    </citation>
    <scope>NUCLEOTIDE SEQUENCE [LARGE SCALE GENOMIC DNA]</scope>
</reference>
<dbReference type="InterPro" id="IPR014001">
    <property type="entry name" value="Helicase_ATP-bd"/>
</dbReference>
<dbReference type="Pfam" id="PF00176">
    <property type="entry name" value="SNF2-rel_dom"/>
    <property type="match status" value="1"/>
</dbReference>
<feature type="compositionally biased region" description="Acidic residues" evidence="7">
    <location>
        <begin position="206"/>
        <end position="222"/>
    </location>
</feature>
<evidence type="ECO:0000256" key="3">
    <source>
        <dbReference type="ARBA" id="ARBA00022801"/>
    </source>
</evidence>
<dbReference type="GO" id="GO:0005634">
    <property type="term" value="C:nucleus"/>
    <property type="evidence" value="ECO:0007669"/>
    <property type="project" value="UniProtKB-SubCell"/>
</dbReference>
<evidence type="ECO:0000256" key="6">
    <source>
        <dbReference type="ARBA" id="ARBA00023242"/>
    </source>
</evidence>
<keyword evidence="2" id="KW-0547">Nucleotide-binding</keyword>
<dbReference type="InterPro" id="IPR000330">
    <property type="entry name" value="SNF2_N"/>
</dbReference>
<keyword evidence="5" id="KW-0067">ATP-binding</keyword>
<comment type="caution">
    <text evidence="10">The sequence shown here is derived from an EMBL/GenBank/DDBJ whole genome shotgun (WGS) entry which is preliminary data.</text>
</comment>
<dbReference type="GO" id="GO:0005524">
    <property type="term" value="F:ATP binding"/>
    <property type="evidence" value="ECO:0007669"/>
    <property type="project" value="UniProtKB-KW"/>
</dbReference>
<name>A0ABD3CKG9_9LAMI</name>
<dbReference type="SMART" id="SM00490">
    <property type="entry name" value="HELICc"/>
    <property type="match status" value="1"/>
</dbReference>
<dbReference type="InterPro" id="IPR001650">
    <property type="entry name" value="Helicase_C-like"/>
</dbReference>
<dbReference type="Proteomes" id="UP001632038">
    <property type="component" value="Unassembled WGS sequence"/>
</dbReference>
<dbReference type="SMART" id="SM00487">
    <property type="entry name" value="DEXDc"/>
    <property type="match status" value="1"/>
</dbReference>
<evidence type="ECO:0000256" key="4">
    <source>
        <dbReference type="ARBA" id="ARBA00022806"/>
    </source>
</evidence>
<dbReference type="Pfam" id="PF00271">
    <property type="entry name" value="Helicase_C"/>
    <property type="match status" value="1"/>
</dbReference>
<dbReference type="PROSITE" id="PS51192">
    <property type="entry name" value="HELICASE_ATP_BIND_1"/>
    <property type="match status" value="1"/>
</dbReference>
<organism evidence="10 11">
    <name type="scientific">Castilleja foliolosa</name>
    <dbReference type="NCBI Taxonomy" id="1961234"/>
    <lineage>
        <taxon>Eukaryota</taxon>
        <taxon>Viridiplantae</taxon>
        <taxon>Streptophyta</taxon>
        <taxon>Embryophyta</taxon>
        <taxon>Tracheophyta</taxon>
        <taxon>Spermatophyta</taxon>
        <taxon>Magnoliopsida</taxon>
        <taxon>eudicotyledons</taxon>
        <taxon>Gunneridae</taxon>
        <taxon>Pentapetalae</taxon>
        <taxon>asterids</taxon>
        <taxon>lamiids</taxon>
        <taxon>Lamiales</taxon>
        <taxon>Orobanchaceae</taxon>
        <taxon>Pedicularideae</taxon>
        <taxon>Castillejinae</taxon>
        <taxon>Castilleja</taxon>
    </lineage>
</organism>
<evidence type="ECO:0000259" key="9">
    <source>
        <dbReference type="PROSITE" id="PS51194"/>
    </source>
</evidence>
<evidence type="ECO:0000256" key="7">
    <source>
        <dbReference type="SAM" id="MobiDB-lite"/>
    </source>
</evidence>
<protein>
    <submittedName>
        <fullName evidence="10">Uncharacterized protein</fullName>
    </submittedName>
</protein>
<dbReference type="InterPro" id="IPR049730">
    <property type="entry name" value="SNF2/RAD54-like_C"/>
</dbReference>
<dbReference type="AlphaFoldDB" id="A0ABD3CKG9"/>
<dbReference type="InterPro" id="IPR044567">
    <property type="entry name" value="CLSY/DRD1"/>
</dbReference>
<dbReference type="GO" id="GO:0016787">
    <property type="term" value="F:hydrolase activity"/>
    <property type="evidence" value="ECO:0007669"/>
    <property type="project" value="UniProtKB-KW"/>
</dbReference>
<keyword evidence="6" id="KW-0539">Nucleus</keyword>
<evidence type="ECO:0000256" key="2">
    <source>
        <dbReference type="ARBA" id="ARBA00022741"/>
    </source>
</evidence>
<keyword evidence="4" id="KW-0347">Helicase</keyword>
<accession>A0ABD3CKG9</accession>
<feature type="compositionally biased region" description="Basic and acidic residues" evidence="7">
    <location>
        <begin position="252"/>
        <end position="269"/>
    </location>
</feature>
<dbReference type="PROSITE" id="PS51194">
    <property type="entry name" value="HELICASE_CTER"/>
    <property type="match status" value="1"/>
</dbReference>
<dbReference type="Gene3D" id="3.40.50.300">
    <property type="entry name" value="P-loop containing nucleotide triphosphate hydrolases"/>
    <property type="match status" value="1"/>
</dbReference>
<sequence>MRGGGSNSMSSSTRPRTRSQQVKYWQNIHNELKKRKNGEEGTYYYKGDSGEKHDFVIIGEKSGFVDNVGSSRSLKRTKNLVKEPYSPIAGSESDDDGVEFLRNEKPVVRNGPPSKVVNSDNDFVIIGEKSGFVDDVGSSRSSKRTKNLIKEPYSPIAGSESDDDGVEFLGDEKPVVRNGPPSKVVNSDNDGVDLEKHTNSGNSLSESDETASDEDSDDDEFSDKDYRASSSESSDALYYCSYDEQENDSDGENEKVITDGDERVKREIESDNESDGVVEITLFDYDRFRRVRKSNRTWEKKESEDEQETEGGLFKMNQNKDDEPRNYGCTEKARKNRDKKNDGEVDLNCYNPIKFFEKKDVKSKSKKESKLSKKTTVQARTLDLIKVLVESINLAKEHSSEDHDLTGLALPVKFGFEDEMPRPHVKSDWEMEIDSLFRDLELGLLELDENNRTDSHVVENDDIDTEIDQSQAACCARGEHDPILDEQIGIISRYTPPPGRHDHRKEPDESQSYFVDPIRFRDSVHRAPNCTHRAQGTVWDLIPGIENELYPHQREGLEFMWNNMAGSITIDEMKHPLTGGRGCIISHAPGTGKTRLTIVFLQTFLKMYPTYRPVIIAPKGMLLTWEAEILKWKVNIPFHNLNKKELSENENAFAAEKLGHVFSGTGPMSVECMRFMKLALWMRGGCILGVSYQLFEHLVRDEENGGGLLRNQMKKLLLESPGLLVLDEGHMPRNKNSKLWKALSKVSTPRRIILSGTPFQNNFDELFNTLCVVNPKFAREKWKNLTSSIRKDEDHGLKKLRAMLDPFVHVHKGTILKESLPGLMDTLVFLHPTKLQKELLEASSKTHNILRRIRQVSLVSVHPSLMSVARVSLPNQKIKSEDIESVDAGVKTKFVLKLIQLAGALGERVLVFSQFIDPLEFIKKQIKTRFSWNEGREVLYMDGQLDERQRQDSIMSFNSETSEAKVLLASERACSEGISLIGASRVVLLDTVWNPSVEKQAVSRAYRLGQKKVVYVYRLFTSGTEVSQYAQQIKKERMSHLLFSPTGDRESREGDETAEEVEDKVLDAMLGLERFGSIFERIIRQPRESDLIEIFGLVDRN</sequence>
<feature type="domain" description="Helicase C-terminal" evidence="9">
    <location>
        <begin position="897"/>
        <end position="1054"/>
    </location>
</feature>
<keyword evidence="3" id="KW-0378">Hydrolase</keyword>
<dbReference type="GO" id="GO:0004386">
    <property type="term" value="F:helicase activity"/>
    <property type="evidence" value="ECO:0007669"/>
    <property type="project" value="UniProtKB-KW"/>
</dbReference>
<evidence type="ECO:0000313" key="11">
    <source>
        <dbReference type="Proteomes" id="UP001632038"/>
    </source>
</evidence>
<keyword evidence="11" id="KW-1185">Reference proteome</keyword>
<dbReference type="Gene3D" id="3.40.50.10810">
    <property type="entry name" value="Tandem AAA-ATPase domain"/>
    <property type="match status" value="1"/>
</dbReference>